<proteinExistence type="predicted"/>
<dbReference type="EMBL" id="GBXM01049991">
    <property type="protein sequence ID" value="JAH58586.1"/>
    <property type="molecule type" value="Transcribed_RNA"/>
</dbReference>
<organism evidence="1">
    <name type="scientific">Anguilla anguilla</name>
    <name type="common">European freshwater eel</name>
    <name type="synonym">Muraena anguilla</name>
    <dbReference type="NCBI Taxonomy" id="7936"/>
    <lineage>
        <taxon>Eukaryota</taxon>
        <taxon>Metazoa</taxon>
        <taxon>Chordata</taxon>
        <taxon>Craniata</taxon>
        <taxon>Vertebrata</taxon>
        <taxon>Euteleostomi</taxon>
        <taxon>Actinopterygii</taxon>
        <taxon>Neopterygii</taxon>
        <taxon>Teleostei</taxon>
        <taxon>Anguilliformes</taxon>
        <taxon>Anguillidae</taxon>
        <taxon>Anguilla</taxon>
    </lineage>
</organism>
<protein>
    <submittedName>
        <fullName evidence="1">Uncharacterized protein</fullName>
    </submittedName>
</protein>
<dbReference type="AlphaFoldDB" id="A0A0E9TYF9"/>
<accession>A0A0E9TYF9</accession>
<sequence length="33" mass="3854">MLQTLFLSATYYSIFSTKQQPRIITIYTNNSPI</sequence>
<reference evidence="1" key="2">
    <citation type="journal article" date="2015" name="Fish Shellfish Immunol.">
        <title>Early steps in the European eel (Anguilla anguilla)-Vibrio vulnificus interaction in the gills: Role of the RtxA13 toxin.</title>
        <authorList>
            <person name="Callol A."/>
            <person name="Pajuelo D."/>
            <person name="Ebbesson L."/>
            <person name="Teles M."/>
            <person name="MacKenzie S."/>
            <person name="Amaro C."/>
        </authorList>
    </citation>
    <scope>NUCLEOTIDE SEQUENCE</scope>
</reference>
<name>A0A0E9TYF9_ANGAN</name>
<reference evidence="1" key="1">
    <citation type="submission" date="2014-11" db="EMBL/GenBank/DDBJ databases">
        <authorList>
            <person name="Amaro Gonzalez C."/>
        </authorList>
    </citation>
    <scope>NUCLEOTIDE SEQUENCE</scope>
</reference>
<evidence type="ECO:0000313" key="1">
    <source>
        <dbReference type="EMBL" id="JAH58586.1"/>
    </source>
</evidence>